<organism evidence="1 2">
    <name type="scientific">Eleusine coracana subsp. coracana</name>
    <dbReference type="NCBI Taxonomy" id="191504"/>
    <lineage>
        <taxon>Eukaryota</taxon>
        <taxon>Viridiplantae</taxon>
        <taxon>Streptophyta</taxon>
        <taxon>Embryophyta</taxon>
        <taxon>Tracheophyta</taxon>
        <taxon>Spermatophyta</taxon>
        <taxon>Magnoliopsida</taxon>
        <taxon>Liliopsida</taxon>
        <taxon>Poales</taxon>
        <taxon>Poaceae</taxon>
        <taxon>PACMAD clade</taxon>
        <taxon>Chloridoideae</taxon>
        <taxon>Cynodonteae</taxon>
        <taxon>Eleusininae</taxon>
        <taxon>Eleusine</taxon>
    </lineage>
</organism>
<evidence type="ECO:0000313" key="2">
    <source>
        <dbReference type="Proteomes" id="UP001054889"/>
    </source>
</evidence>
<reference evidence="1" key="1">
    <citation type="journal article" date="2018" name="DNA Res.">
        <title>Multiple hybrid de novo genome assembly of finger millet, an orphan allotetraploid crop.</title>
        <authorList>
            <person name="Hatakeyama M."/>
            <person name="Aluri S."/>
            <person name="Balachadran M.T."/>
            <person name="Sivarajan S.R."/>
            <person name="Patrignani A."/>
            <person name="Gruter S."/>
            <person name="Poveda L."/>
            <person name="Shimizu-Inatsugi R."/>
            <person name="Baeten J."/>
            <person name="Francoijs K.J."/>
            <person name="Nataraja K.N."/>
            <person name="Reddy Y.A.N."/>
            <person name="Phadnis S."/>
            <person name="Ravikumar R.L."/>
            <person name="Schlapbach R."/>
            <person name="Sreeman S.M."/>
            <person name="Shimizu K.K."/>
        </authorList>
    </citation>
    <scope>NUCLEOTIDE SEQUENCE</scope>
</reference>
<reference evidence="1" key="2">
    <citation type="submission" date="2021-12" db="EMBL/GenBank/DDBJ databases">
        <title>Resequencing data analysis of finger millet.</title>
        <authorList>
            <person name="Hatakeyama M."/>
            <person name="Aluri S."/>
            <person name="Balachadran M.T."/>
            <person name="Sivarajan S.R."/>
            <person name="Poveda L."/>
            <person name="Shimizu-Inatsugi R."/>
            <person name="Schlapbach R."/>
            <person name="Sreeman S.M."/>
            <person name="Shimizu K.K."/>
        </authorList>
    </citation>
    <scope>NUCLEOTIDE SEQUENCE</scope>
</reference>
<proteinExistence type="predicted"/>
<sequence>MAKTCEFLAEASLTHCNPSSSSRFHAAAFVLEGESRAEDRGGTAVEGISIGGKETCVIFPTLSLAFDIGLCLQRAVSQEFLYLSPTATSTTSGGLPMYLFEVHRAITRSELKHNLVPLEVGEEYQLRRDLKGYVIYSVKEKIKQEFIGLPSSEIKRLRLSGVEEIQHQISLFDPDNADVLTAKILVVEDIDAATNRLPLSFRSKVYALKEGF</sequence>
<gene>
    <name evidence="1" type="primary">ga16556</name>
    <name evidence="1" type="ORF">PR202_ga16556</name>
</gene>
<comment type="caution">
    <text evidence="1">The sequence shown here is derived from an EMBL/GenBank/DDBJ whole genome shotgun (WGS) entry which is preliminary data.</text>
</comment>
<keyword evidence="2" id="KW-1185">Reference proteome</keyword>
<dbReference type="PANTHER" id="PTHR46504:SF2">
    <property type="entry name" value="TRNASE Z TRZ1"/>
    <property type="match status" value="1"/>
</dbReference>
<name>A0AAV5CLU9_ELECO</name>
<dbReference type="Proteomes" id="UP001054889">
    <property type="component" value="Unassembled WGS sequence"/>
</dbReference>
<dbReference type="AlphaFoldDB" id="A0AAV5CLU9"/>
<dbReference type="PANTHER" id="PTHR46504">
    <property type="entry name" value="TRNASE Z TRZ1"/>
    <property type="match status" value="1"/>
</dbReference>
<protein>
    <submittedName>
        <fullName evidence="1">Uncharacterized protein</fullName>
    </submittedName>
</protein>
<evidence type="ECO:0000313" key="1">
    <source>
        <dbReference type="EMBL" id="GJM99458.1"/>
    </source>
</evidence>
<dbReference type="EMBL" id="BQKI01000007">
    <property type="protein sequence ID" value="GJM99458.1"/>
    <property type="molecule type" value="Genomic_DNA"/>
</dbReference>
<accession>A0AAV5CLU9</accession>